<sequence>MVARNFHVRCGDSDFDVNYDTDDGFEVFKFQLFSLTSIPPDEQKIIGGDGDRVVLDDSDLVSICNKLKLVSIHEEDKSRQQESTSSTGSVAQDNANFMISDEELARRLQAEEEALMLQQFAVSEQREQFEQRIQPYISQVLMYEDPVRQEAARKTVPVEELEEKALISLAKEGNFKPSKIEQDHAFLLQLLFWFKESFRWVNAPPCDSCGNNTINQGMGVAFPSESQYGANRVELYRCNSCPRITRFPRYNDPLKLVETRRGRCGEWANCFTLYCRAFGYESRLILDFTDHVWTECFSHLLGRWMHLDPCEGAYDKPLLYEKGWGKKLNYLIAIAKDGVYDVTKRYTRKWLEVLSRRTIITEPDLSATLTNMTKNCRRSFTSQVCSMLEDREKNELEELEKGLQSTYDASISLPGRQSGDKEWRMSRSEIGSNEDSSFSCSSCPVRLCVDVHVTSIYNAFSPVLSQFIENSVSNSRAVEILKILKEILVELKSSPYKTRKTSINPFVLHMLPYFDQLLNALSLKSEIDTDEKVNICLAGDPVKTSLALPVVLDALDDVIINLEKCGSLSKASLSLPLVRLNRIHSGSVLASGEEIPLGIATSAFDGLRTTKWEEPNGAKGCWILYKGPDNQMHELVAYDLMSANDAPERDPMDWVLEGSDDGGSSWQILDKQNSQVFENRFQRKLFKVRSEGFFCNAFRFRFLAVKDVQSTSRLQLGSIDLYSSNLIG</sequence>
<name>A0A2C9VG11_MANES</name>
<dbReference type="InterPro" id="IPR038765">
    <property type="entry name" value="Papain-like_cys_pep_sf"/>
</dbReference>
<proteinExistence type="inferred from homology"/>
<dbReference type="GO" id="GO:0010188">
    <property type="term" value="P:response to microbial phytotoxin"/>
    <property type="evidence" value="ECO:0007669"/>
    <property type="project" value="EnsemblPlants"/>
</dbReference>
<dbReference type="GO" id="GO:0006516">
    <property type="term" value="P:glycoprotein catabolic process"/>
    <property type="evidence" value="ECO:0000318"/>
    <property type="project" value="GO_Central"/>
</dbReference>
<protein>
    <recommendedName>
        <fullName evidence="4">Transglutaminase-like domain-containing protein</fullName>
    </recommendedName>
</protein>
<dbReference type="InterPro" id="IPR002931">
    <property type="entry name" value="Transglutaminase-like"/>
</dbReference>
<dbReference type="FunFam" id="2.20.25.10:FF:000011">
    <property type="entry name" value="peptide-N(4)-(N-acetyl-beta- glucosaminyl)asparagine amidase"/>
    <property type="match status" value="1"/>
</dbReference>
<dbReference type="SUPFAM" id="SSF54236">
    <property type="entry name" value="Ubiquitin-like"/>
    <property type="match status" value="1"/>
</dbReference>
<dbReference type="Gramene" id="Manes.08G133100.1.v8.1">
    <property type="protein sequence ID" value="Manes.08G133100.1.v8.1.CDS"/>
    <property type="gene ID" value="Manes.08G133100.v8.1"/>
</dbReference>
<dbReference type="FunFam" id="2.60.120.260:FF:000110">
    <property type="entry name" value="Peptide-N(4)-(N-acetyl-beta-glucosaminyl)asparagine amidase"/>
    <property type="match status" value="1"/>
</dbReference>
<evidence type="ECO:0000256" key="3">
    <source>
        <dbReference type="ARBA" id="ARBA00022833"/>
    </source>
</evidence>
<dbReference type="OrthoDB" id="409136at2759"/>
<dbReference type="SMART" id="SM00460">
    <property type="entry name" value="TGc"/>
    <property type="match status" value="1"/>
</dbReference>
<dbReference type="OMA" id="GIRSSKW"/>
<dbReference type="GO" id="GO:0005634">
    <property type="term" value="C:nucleus"/>
    <property type="evidence" value="ECO:0000318"/>
    <property type="project" value="GO_Central"/>
</dbReference>
<keyword evidence="6" id="KW-1185">Reference proteome</keyword>
<evidence type="ECO:0000259" key="4">
    <source>
        <dbReference type="SMART" id="SM00460"/>
    </source>
</evidence>
<dbReference type="SUPFAM" id="SSF54001">
    <property type="entry name" value="Cysteine proteinases"/>
    <property type="match status" value="1"/>
</dbReference>
<dbReference type="STRING" id="3983.A0A2C9VG11"/>
<gene>
    <name evidence="5" type="ORF">MANES_08G133100v8</name>
</gene>
<dbReference type="EMBL" id="CM004394">
    <property type="protein sequence ID" value="OAY44224.1"/>
    <property type="molecule type" value="Genomic_DNA"/>
</dbReference>
<dbReference type="GO" id="GO:0010193">
    <property type="term" value="P:response to ozone"/>
    <property type="evidence" value="ECO:0007669"/>
    <property type="project" value="EnsemblPlants"/>
</dbReference>
<dbReference type="PANTHER" id="PTHR48440:SF1">
    <property type="entry name" value="PAW DOMAIN-CONTAINING PROTEIN"/>
    <property type="match status" value="1"/>
</dbReference>
<keyword evidence="2" id="KW-0479">Metal-binding</keyword>
<comment type="similarity">
    <text evidence="1">Belongs to the transglutaminase-like superfamily. PNGase family.</text>
</comment>
<evidence type="ECO:0000313" key="6">
    <source>
        <dbReference type="Proteomes" id="UP000091857"/>
    </source>
</evidence>
<dbReference type="Pfam" id="PF01841">
    <property type="entry name" value="Transglut_core"/>
    <property type="match status" value="1"/>
</dbReference>
<dbReference type="GO" id="GO:0009751">
    <property type="term" value="P:response to salicylic acid"/>
    <property type="evidence" value="ECO:0007669"/>
    <property type="project" value="EnsemblPlants"/>
</dbReference>
<comment type="caution">
    <text evidence="5">The sequence shown here is derived from an EMBL/GenBank/DDBJ whole genome shotgun (WGS) entry which is preliminary data.</text>
</comment>
<reference evidence="6" key="1">
    <citation type="journal article" date="2016" name="Nat. Biotechnol.">
        <title>Sequencing wild and cultivated cassava and related species reveals extensive interspecific hybridization and genetic diversity.</title>
        <authorList>
            <person name="Bredeson J.V."/>
            <person name="Lyons J.B."/>
            <person name="Prochnik S.E."/>
            <person name="Wu G.A."/>
            <person name="Ha C.M."/>
            <person name="Edsinger-Gonzales E."/>
            <person name="Grimwood J."/>
            <person name="Schmutz J."/>
            <person name="Rabbi I.Y."/>
            <person name="Egesi C."/>
            <person name="Nauluvula P."/>
            <person name="Lebot V."/>
            <person name="Ndunguru J."/>
            <person name="Mkamilo G."/>
            <person name="Bart R.S."/>
            <person name="Setter T.L."/>
            <person name="Gleadow R.M."/>
            <person name="Kulakow P."/>
            <person name="Ferguson M.E."/>
            <person name="Rounsley S."/>
            <person name="Rokhsar D.S."/>
        </authorList>
    </citation>
    <scope>NUCLEOTIDE SEQUENCE [LARGE SCALE GENOMIC DNA]</scope>
    <source>
        <strain evidence="6">cv. AM560-2</strain>
    </source>
</reference>
<dbReference type="GO" id="GO:0000224">
    <property type="term" value="F:peptide-N4-(N-acetyl-beta-glucosaminyl)asparagine amidase activity"/>
    <property type="evidence" value="ECO:0000318"/>
    <property type="project" value="GO_Central"/>
</dbReference>
<accession>A0A2C9VG11</accession>
<evidence type="ECO:0000256" key="1">
    <source>
        <dbReference type="ARBA" id="ARBA00009390"/>
    </source>
</evidence>
<dbReference type="AlphaFoldDB" id="A0A2C9VG11"/>
<dbReference type="Proteomes" id="UP000091857">
    <property type="component" value="Chromosome 8"/>
</dbReference>
<dbReference type="GO" id="GO:0046872">
    <property type="term" value="F:metal ion binding"/>
    <property type="evidence" value="ECO:0007669"/>
    <property type="project" value="UniProtKB-KW"/>
</dbReference>
<keyword evidence="3" id="KW-0862">Zinc</keyword>
<dbReference type="Gene3D" id="3.10.20.90">
    <property type="entry name" value="Phosphatidylinositol 3-kinase Catalytic Subunit, Chain A, domain 1"/>
    <property type="match status" value="1"/>
</dbReference>
<dbReference type="GO" id="GO:0005829">
    <property type="term" value="C:cytosol"/>
    <property type="evidence" value="ECO:0000318"/>
    <property type="project" value="GO_Central"/>
</dbReference>
<feature type="domain" description="Transglutaminase-like" evidence="4">
    <location>
        <begin position="256"/>
        <end position="311"/>
    </location>
</feature>
<dbReference type="InterPro" id="IPR029071">
    <property type="entry name" value="Ubiquitin-like_domsf"/>
</dbReference>
<dbReference type="Gene3D" id="2.60.120.260">
    <property type="entry name" value="Galactose-binding domain-like"/>
    <property type="match status" value="1"/>
</dbReference>
<dbReference type="Gene3D" id="3.10.620.30">
    <property type="match status" value="1"/>
</dbReference>
<evidence type="ECO:0000256" key="2">
    <source>
        <dbReference type="ARBA" id="ARBA00022723"/>
    </source>
</evidence>
<evidence type="ECO:0000313" key="5">
    <source>
        <dbReference type="EMBL" id="OAY44224.1"/>
    </source>
</evidence>
<dbReference type="PANTHER" id="PTHR48440">
    <property type="match status" value="1"/>
</dbReference>
<organism evidence="5 6">
    <name type="scientific">Manihot esculenta</name>
    <name type="common">Cassava</name>
    <name type="synonym">Jatropha manihot</name>
    <dbReference type="NCBI Taxonomy" id="3983"/>
    <lineage>
        <taxon>Eukaryota</taxon>
        <taxon>Viridiplantae</taxon>
        <taxon>Streptophyta</taxon>
        <taxon>Embryophyta</taxon>
        <taxon>Tracheophyta</taxon>
        <taxon>Spermatophyta</taxon>
        <taxon>Magnoliopsida</taxon>
        <taxon>eudicotyledons</taxon>
        <taxon>Gunneridae</taxon>
        <taxon>Pentapetalae</taxon>
        <taxon>rosids</taxon>
        <taxon>fabids</taxon>
        <taxon>Malpighiales</taxon>
        <taxon>Euphorbiaceae</taxon>
        <taxon>Crotonoideae</taxon>
        <taxon>Manihoteae</taxon>
        <taxon>Manihot</taxon>
    </lineage>
</organism>
<dbReference type="Gene3D" id="2.20.25.10">
    <property type="match status" value="1"/>
</dbReference>